<protein>
    <submittedName>
        <fullName evidence="2">Uncharacterized protein</fullName>
    </submittedName>
</protein>
<dbReference type="Proteomes" id="UP000015816">
    <property type="component" value="Unassembled WGS sequence"/>
</dbReference>
<gene>
    <name evidence="2" type="ORF">HPSA50_1257</name>
</gene>
<keyword evidence="1" id="KW-1133">Transmembrane helix</keyword>
<accession>T2S894</accession>
<name>T2S894_HELPX</name>
<evidence type="ECO:0000313" key="3">
    <source>
        <dbReference type="Proteomes" id="UP000015816"/>
    </source>
</evidence>
<proteinExistence type="predicted"/>
<evidence type="ECO:0000313" key="2">
    <source>
        <dbReference type="EMBL" id="EQD88936.1"/>
    </source>
</evidence>
<keyword evidence="1" id="KW-0472">Membrane</keyword>
<reference evidence="2 3" key="1">
    <citation type="journal article" date="2013" name="Genome Announc.">
        <title>Genome Sequences of Three hpAfrica2 Strains of Helicobacter pylori.</title>
        <authorList>
            <person name="Duncan S.S."/>
            <person name="Bertoli M.T."/>
            <person name="Kersulyte D."/>
            <person name="Valk P.L."/>
            <person name="Tamma S."/>
            <person name="Segal I."/>
            <person name="McClain M.S."/>
            <person name="Cover T.L."/>
            <person name="Berg D.E."/>
        </authorList>
    </citation>
    <scope>NUCLEOTIDE SEQUENCE [LARGE SCALE GENOMIC DNA]</scope>
    <source>
        <strain evidence="2 3">SouthAfrica50</strain>
    </source>
</reference>
<dbReference type="AlphaFoldDB" id="T2S894"/>
<feature type="transmembrane region" description="Helical" evidence="1">
    <location>
        <begin position="177"/>
        <end position="198"/>
    </location>
</feature>
<sequence>MEATQELDFLELTIKRIKSKEIRLFNINQMLHKKYKGILQKYKVEKECVEFMEVFLTNVGLSTRPRSLNIYQRLYIKLVNLTPISPSMVRELRCSDFVVKDDYCLVANKYFLFIPLFIEAKGMAKDDEKLIKRACISKLEVTDNNKRHSPIRGLDYIKRELFKGMGIYGMYGNEIRFIFFLYLLHLGLYEIAVATTFIKLTETIRRELGLKPYHSI</sequence>
<keyword evidence="1" id="KW-0812">Transmembrane</keyword>
<evidence type="ECO:0000256" key="1">
    <source>
        <dbReference type="SAM" id="Phobius"/>
    </source>
</evidence>
<organism evidence="2 3">
    <name type="scientific">Helicobacter pylori SouthAfrica50</name>
    <dbReference type="NCBI Taxonomy" id="1352357"/>
    <lineage>
        <taxon>Bacteria</taxon>
        <taxon>Pseudomonadati</taxon>
        <taxon>Campylobacterota</taxon>
        <taxon>Epsilonproteobacteria</taxon>
        <taxon>Campylobacterales</taxon>
        <taxon>Helicobacteraceae</taxon>
        <taxon>Helicobacter</taxon>
    </lineage>
</organism>
<comment type="caution">
    <text evidence="2">The sequence shown here is derived from an EMBL/GenBank/DDBJ whole genome shotgun (WGS) entry which is preliminary data.</text>
</comment>
<dbReference type="EMBL" id="AVNI01000002">
    <property type="protein sequence ID" value="EQD88936.1"/>
    <property type="molecule type" value="Genomic_DNA"/>
</dbReference>
<dbReference type="PATRIC" id="fig|1352357.3.peg.1227"/>